<dbReference type="GO" id="GO:0005524">
    <property type="term" value="F:ATP binding"/>
    <property type="evidence" value="ECO:0007669"/>
    <property type="project" value="UniProtKB-KW"/>
</dbReference>
<dbReference type="Proteomes" id="UP000623129">
    <property type="component" value="Unassembled WGS sequence"/>
</dbReference>
<evidence type="ECO:0000313" key="4">
    <source>
        <dbReference type="Proteomes" id="UP000623129"/>
    </source>
</evidence>
<dbReference type="AlphaFoldDB" id="A0A833VGT0"/>
<organism evidence="3 4">
    <name type="scientific">Carex littledalei</name>
    <dbReference type="NCBI Taxonomy" id="544730"/>
    <lineage>
        <taxon>Eukaryota</taxon>
        <taxon>Viridiplantae</taxon>
        <taxon>Streptophyta</taxon>
        <taxon>Embryophyta</taxon>
        <taxon>Tracheophyta</taxon>
        <taxon>Spermatophyta</taxon>
        <taxon>Magnoliopsida</taxon>
        <taxon>Liliopsida</taxon>
        <taxon>Poales</taxon>
        <taxon>Cyperaceae</taxon>
        <taxon>Cyperoideae</taxon>
        <taxon>Cariceae</taxon>
        <taxon>Carex</taxon>
        <taxon>Carex subgen. Euthyceras</taxon>
    </lineage>
</organism>
<comment type="similarity">
    <text evidence="1">Belongs to the ATPase alpha/beta chains family.</text>
</comment>
<dbReference type="GO" id="GO:0046034">
    <property type="term" value="P:ATP metabolic process"/>
    <property type="evidence" value="ECO:0007669"/>
    <property type="project" value="InterPro"/>
</dbReference>
<evidence type="ECO:0000313" key="3">
    <source>
        <dbReference type="EMBL" id="KAF3339492.1"/>
    </source>
</evidence>
<sequence>MKVRACMYDGGKLHMKVPVPVVFVDGIGGAAMYGLVHFSYDNLIGEIIRLEGDCATIQVPSTDMSLYNEGVKGNDPKIWHSQSCGYGPSKGKFTRSLLIPNTFVHDVMSHQSSGDGKPSLSKKRRCATCKGLSVSSSIQSRLRLILCLQLVVLVFVLEAD</sequence>
<proteinExistence type="inferred from homology"/>
<dbReference type="InterPro" id="IPR023366">
    <property type="entry name" value="ATP_synth_asu-like_sf"/>
</dbReference>
<keyword evidence="4" id="KW-1185">Reference proteome</keyword>
<accession>A0A833VGT0</accession>
<comment type="caution">
    <text evidence="3">The sequence shown here is derived from an EMBL/GenBank/DDBJ whole genome shotgun (WGS) entry which is preliminary data.</text>
</comment>
<dbReference type="OrthoDB" id="1676488at2759"/>
<dbReference type="Gene3D" id="2.40.30.20">
    <property type="match status" value="1"/>
</dbReference>
<dbReference type="GO" id="GO:1902600">
    <property type="term" value="P:proton transmembrane transport"/>
    <property type="evidence" value="ECO:0007669"/>
    <property type="project" value="InterPro"/>
</dbReference>
<gene>
    <name evidence="3" type="ORF">FCM35_KLT16963</name>
</gene>
<name>A0A833VGT0_9POAL</name>
<dbReference type="InterPro" id="IPR036121">
    <property type="entry name" value="ATPase_F1/V1/A1_a/bsu_N_sf"/>
</dbReference>
<dbReference type="SUPFAM" id="SSF50615">
    <property type="entry name" value="N-terminal domain of alpha and beta subunits of F1 ATP synthase"/>
    <property type="match status" value="1"/>
</dbReference>
<evidence type="ECO:0000256" key="2">
    <source>
        <dbReference type="ARBA" id="ARBA00022448"/>
    </source>
</evidence>
<dbReference type="EMBL" id="SWLB01000004">
    <property type="protein sequence ID" value="KAF3339492.1"/>
    <property type="molecule type" value="Genomic_DNA"/>
</dbReference>
<reference evidence="3" key="1">
    <citation type="submission" date="2020-01" db="EMBL/GenBank/DDBJ databases">
        <title>Genome sequence of Kobresia littledalei, the first chromosome-level genome in the family Cyperaceae.</title>
        <authorList>
            <person name="Qu G."/>
        </authorList>
    </citation>
    <scope>NUCLEOTIDE SEQUENCE</scope>
    <source>
        <strain evidence="3">C.B.Clarke</strain>
        <tissue evidence="3">Leaf</tissue>
    </source>
</reference>
<keyword evidence="2" id="KW-0813">Transport</keyword>
<protein>
    <submittedName>
        <fullName evidence="3">V-type proton ATPase catalytic subunit A</fullName>
    </submittedName>
</protein>
<evidence type="ECO:0000256" key="1">
    <source>
        <dbReference type="ARBA" id="ARBA00008936"/>
    </source>
</evidence>